<dbReference type="EMBL" id="ML975391">
    <property type="protein sequence ID" value="KAF1830574.1"/>
    <property type="molecule type" value="Genomic_DNA"/>
</dbReference>
<accession>A0A6A5K7W2</accession>
<sequence length="93" mass="10931">MRCGLWYLRSFKLSRAIFSFVCVAPNNEPERYLSLSLGVYSGERLIYSPSWRTLTRPSKAQRLPIGRRFESRPRTASSFLAWETKRGRWSIAR</sequence>
<evidence type="ECO:0000313" key="3">
    <source>
        <dbReference type="Proteomes" id="UP000800040"/>
    </source>
</evidence>
<gene>
    <name evidence="2" type="ORF">BDW02DRAFT_94051</name>
</gene>
<keyword evidence="3" id="KW-1185">Reference proteome</keyword>
<dbReference type="AlphaFoldDB" id="A0A6A5K7W2"/>
<feature type="signal peptide" evidence="1">
    <location>
        <begin position="1"/>
        <end position="16"/>
    </location>
</feature>
<reference evidence="2" key="1">
    <citation type="submission" date="2020-01" db="EMBL/GenBank/DDBJ databases">
        <authorList>
            <consortium name="DOE Joint Genome Institute"/>
            <person name="Haridas S."/>
            <person name="Albert R."/>
            <person name="Binder M."/>
            <person name="Bloem J."/>
            <person name="Labutti K."/>
            <person name="Salamov A."/>
            <person name="Andreopoulos B."/>
            <person name="Baker S.E."/>
            <person name="Barry K."/>
            <person name="Bills G."/>
            <person name="Bluhm B.H."/>
            <person name="Cannon C."/>
            <person name="Castanera R."/>
            <person name="Culley D.E."/>
            <person name="Daum C."/>
            <person name="Ezra D."/>
            <person name="Gonzalez J.B."/>
            <person name="Henrissat B."/>
            <person name="Kuo A."/>
            <person name="Liang C."/>
            <person name="Lipzen A."/>
            <person name="Lutzoni F."/>
            <person name="Magnuson J."/>
            <person name="Mondo S."/>
            <person name="Nolan M."/>
            <person name="Ohm R."/>
            <person name="Pangilinan J."/>
            <person name="Park H.-J."/>
            <person name="Ramirez L."/>
            <person name="Alfaro M."/>
            <person name="Sun H."/>
            <person name="Tritt A."/>
            <person name="Yoshinaga Y."/>
            <person name="Zwiers L.-H."/>
            <person name="Turgeon B.G."/>
            <person name="Goodwin S.B."/>
            <person name="Spatafora J.W."/>
            <person name="Crous P.W."/>
            <person name="Grigoriev I.V."/>
        </authorList>
    </citation>
    <scope>NUCLEOTIDE SEQUENCE</scope>
    <source>
        <strain evidence="2">P77</strain>
    </source>
</reference>
<evidence type="ECO:0008006" key="4">
    <source>
        <dbReference type="Google" id="ProtNLM"/>
    </source>
</evidence>
<evidence type="ECO:0000256" key="1">
    <source>
        <dbReference type="SAM" id="SignalP"/>
    </source>
</evidence>
<proteinExistence type="predicted"/>
<keyword evidence="1" id="KW-0732">Signal</keyword>
<evidence type="ECO:0000313" key="2">
    <source>
        <dbReference type="EMBL" id="KAF1830574.1"/>
    </source>
</evidence>
<name>A0A6A5K7W2_9PLEO</name>
<organism evidence="2 3">
    <name type="scientific">Decorospora gaudefroyi</name>
    <dbReference type="NCBI Taxonomy" id="184978"/>
    <lineage>
        <taxon>Eukaryota</taxon>
        <taxon>Fungi</taxon>
        <taxon>Dikarya</taxon>
        <taxon>Ascomycota</taxon>
        <taxon>Pezizomycotina</taxon>
        <taxon>Dothideomycetes</taxon>
        <taxon>Pleosporomycetidae</taxon>
        <taxon>Pleosporales</taxon>
        <taxon>Pleosporineae</taxon>
        <taxon>Pleosporaceae</taxon>
        <taxon>Decorospora</taxon>
    </lineage>
</organism>
<protein>
    <recommendedName>
        <fullName evidence="4">Secreted protein</fullName>
    </recommendedName>
</protein>
<feature type="chain" id="PRO_5025517906" description="Secreted protein" evidence="1">
    <location>
        <begin position="17"/>
        <end position="93"/>
    </location>
</feature>
<dbReference type="Proteomes" id="UP000800040">
    <property type="component" value="Unassembled WGS sequence"/>
</dbReference>